<name>A0AAI9HYL3_PROST</name>
<gene>
    <name evidence="1" type="ORF">JRA39_001385</name>
</gene>
<organism evidence="1">
    <name type="scientific">Providencia stuartii</name>
    <dbReference type="NCBI Taxonomy" id="588"/>
    <lineage>
        <taxon>Bacteria</taxon>
        <taxon>Pseudomonadati</taxon>
        <taxon>Pseudomonadota</taxon>
        <taxon>Gammaproteobacteria</taxon>
        <taxon>Enterobacterales</taxon>
        <taxon>Morganellaceae</taxon>
        <taxon>Providencia</taxon>
    </lineage>
</organism>
<protein>
    <submittedName>
        <fullName evidence="1">Uncharacterized protein</fullName>
    </submittedName>
</protein>
<accession>A0AAI9HYL3</accession>
<dbReference type="AlphaFoldDB" id="A0AAI9HYL3"/>
<evidence type="ECO:0000313" key="1">
    <source>
        <dbReference type="EMBL" id="EMP9432362.1"/>
    </source>
</evidence>
<comment type="caution">
    <text evidence="1">The sequence shown here is derived from an EMBL/GenBank/DDBJ whole genome shotgun (WGS) entry which is preliminary data.</text>
</comment>
<proteinExistence type="predicted"/>
<sequence>MRHMRLSESQVINTVKGESYTKAEGDTRYQPKGSYQASGDYATNSTVNSKFDAANSNANNRVPNTRKVNNKPLSADITITASDVGAYTKAESDTKIADAKKMGTDAQVTANAANTNATNANNNANGRVPNTRKVNNKALSADITLTASDIGAYTKAETDARYPLTTKQTWQNVTANRSLGVTYTNTTGSPITVNFAIAYGGGTERSASISVNGTVIQSNRWSGDYTASNLSLVIPIGATYKLETNRASYTVMELR</sequence>
<reference evidence="1" key="1">
    <citation type="submission" date="2024-02" db="EMBL/GenBank/DDBJ databases">
        <authorList>
            <consortium name="Clinical and Environmental Microbiology Branch: Whole genome sequencing antimicrobial resistance pathogens in the healthcare setting"/>
        </authorList>
    </citation>
    <scope>NUCLEOTIDE SEQUENCE</scope>
    <source>
        <strain evidence="1">2020GO-00142</strain>
    </source>
</reference>
<dbReference type="EMBL" id="AAZDVE040000007">
    <property type="protein sequence ID" value="EMP9432362.1"/>
    <property type="molecule type" value="Genomic_DNA"/>
</dbReference>